<accession>A0A5C7B5W6</accession>
<sequence>MALHTELPVYRDTYKLVLEVFISTKNFPKEYKYSLGRDMERDVLVLMRCIYRANRAQEKTAFLNEFLDNFEILKLEIRVCVDLKLVSIKRQSVLADLMNSIGKQVVGWKKSTTTNARIV</sequence>
<reference evidence="2 3" key="1">
    <citation type="submission" date="2019-08" db="EMBL/GenBank/DDBJ databases">
        <title>Genome of Psychroserpens burtonensis ACAM 167.</title>
        <authorList>
            <person name="Bowman J.P."/>
        </authorList>
    </citation>
    <scope>NUCLEOTIDE SEQUENCE [LARGE SCALE GENOMIC DNA]</scope>
    <source>
        <strain evidence="2 3">ACAM 167</strain>
    </source>
</reference>
<dbReference type="Proteomes" id="UP000321938">
    <property type="component" value="Unassembled WGS sequence"/>
</dbReference>
<comment type="caution">
    <text evidence="2">The sequence shown here is derived from an EMBL/GenBank/DDBJ whole genome shotgun (WGS) entry which is preliminary data.</text>
</comment>
<evidence type="ECO:0000313" key="3">
    <source>
        <dbReference type="Proteomes" id="UP000321938"/>
    </source>
</evidence>
<dbReference type="SUPFAM" id="SSF158446">
    <property type="entry name" value="IVS-encoded protein-like"/>
    <property type="match status" value="1"/>
</dbReference>
<name>A0A5C7B5W6_9FLAO</name>
<dbReference type="AlphaFoldDB" id="A0A5C7B5W6"/>
<dbReference type="Gene3D" id="1.20.1440.60">
    <property type="entry name" value="23S rRNA-intervening sequence"/>
    <property type="match status" value="1"/>
</dbReference>
<evidence type="ECO:0000259" key="1">
    <source>
        <dbReference type="Pfam" id="PF22296"/>
    </source>
</evidence>
<organism evidence="2 3">
    <name type="scientific">Psychroserpens burtonensis</name>
    <dbReference type="NCBI Taxonomy" id="49278"/>
    <lineage>
        <taxon>Bacteria</taxon>
        <taxon>Pseudomonadati</taxon>
        <taxon>Bacteroidota</taxon>
        <taxon>Flavobacteriia</taxon>
        <taxon>Flavobacteriales</taxon>
        <taxon>Flavobacteriaceae</taxon>
        <taxon>Psychroserpens</taxon>
    </lineage>
</organism>
<dbReference type="CDD" id="cd16376">
    <property type="entry name" value="Avd_like"/>
    <property type="match status" value="1"/>
</dbReference>
<evidence type="ECO:0000313" key="2">
    <source>
        <dbReference type="EMBL" id="TXE16015.1"/>
    </source>
</evidence>
<dbReference type="InterPro" id="IPR036583">
    <property type="entry name" value="23S_rRNA_IVS_sf"/>
</dbReference>
<feature type="domain" description="bAvd-like" evidence="1">
    <location>
        <begin position="13"/>
        <end position="111"/>
    </location>
</feature>
<proteinExistence type="predicted"/>
<dbReference type="InterPro" id="IPR055360">
    <property type="entry name" value="bAvd"/>
</dbReference>
<dbReference type="OrthoDB" id="9811959at2"/>
<keyword evidence="3" id="KW-1185">Reference proteome</keyword>
<dbReference type="Pfam" id="PF22296">
    <property type="entry name" value="bAvd"/>
    <property type="match status" value="1"/>
</dbReference>
<dbReference type="STRING" id="1123037.GCA_000425305_03241"/>
<dbReference type="EMBL" id="VOSB01000021">
    <property type="protein sequence ID" value="TXE16015.1"/>
    <property type="molecule type" value="Genomic_DNA"/>
</dbReference>
<protein>
    <submittedName>
        <fullName evidence="2">Four helix bundle protein</fullName>
    </submittedName>
</protein>
<dbReference type="RefSeq" id="WP_028872929.1">
    <property type="nucleotide sequence ID" value="NZ_VOSB01000021.1"/>
</dbReference>
<gene>
    <name evidence="2" type="ORF">ES692_13930</name>
</gene>